<dbReference type="InterPro" id="IPR029132">
    <property type="entry name" value="CBAH/NAAA_C"/>
</dbReference>
<evidence type="ECO:0000256" key="2">
    <source>
        <dbReference type="ARBA" id="ARBA00022801"/>
    </source>
</evidence>
<feature type="domain" description="Choloylglycine hydrolase/NAAA C-terminal" evidence="3">
    <location>
        <begin position="2"/>
        <end position="331"/>
    </location>
</feature>
<dbReference type="Proteomes" id="UP000194136">
    <property type="component" value="Chromosome 2"/>
</dbReference>
<dbReference type="AlphaFoldDB" id="A0AA34XQU5"/>
<gene>
    <name evidence="4" type="primary">cbh</name>
    <name evidence="4" type="ORF">K08M4_39620</name>
</gene>
<dbReference type="InterPro" id="IPR052193">
    <property type="entry name" value="Peptidase_C59"/>
</dbReference>
<sequence length="384" mass="43689">MCTRILNNINRSHVTVGRNMDWEFPLNPTVSYTPSIGQRFGMSVQEVEKVNAKSPTLPLTQDGVLDWDIEYASISTLLGSESNGYGFCDGMNEQGLVANALYDTNCSFGLNQTKEQKGLSILRWGQYILDRFASVQEAVDSLSRQNIYLYGGQVPGDDLSAATLHIAISDKDGNSAILEVHNSEIKIYKSDNYTVMTNQPNYPTQLKMMDYWLYQWNKPDLFNELDERTAIAENHIRNPHPTFSVPGGYTSVQRFERACFYRYMYNPQAYKIDPVAQVCSMVATCNVPPAFEELYPHNLLEKLEKKLGYSVNSYTLWTNISDSTKRRYYLMSNLSVQSLWFDFDFPSPKCYTLVVDKALENAGIMGLANTEMLPCETPPFSQYE</sequence>
<protein>
    <submittedName>
        <fullName evidence="4">Choloylglycine hydrolase</fullName>
        <ecNumber evidence="4">3.5.1.24</ecNumber>
    </submittedName>
</protein>
<keyword evidence="2 4" id="KW-0378">Hydrolase</keyword>
<dbReference type="Pfam" id="PF02275">
    <property type="entry name" value="CBAH"/>
    <property type="match status" value="1"/>
</dbReference>
<dbReference type="RefSeq" id="WP_086051160.1">
    <property type="nucleotide sequence ID" value="NZ_CP017917.1"/>
</dbReference>
<proteinExistence type="inferred from homology"/>
<dbReference type="Gene3D" id="3.60.60.10">
    <property type="entry name" value="Penicillin V Acylase, Chain A"/>
    <property type="match status" value="1"/>
</dbReference>
<dbReference type="InterPro" id="IPR029055">
    <property type="entry name" value="Ntn_hydrolases_N"/>
</dbReference>
<evidence type="ECO:0000256" key="1">
    <source>
        <dbReference type="ARBA" id="ARBA00006625"/>
    </source>
</evidence>
<evidence type="ECO:0000259" key="3">
    <source>
        <dbReference type="Pfam" id="PF02275"/>
    </source>
</evidence>
<comment type="similarity">
    <text evidence="1">Belongs to the peptidase C59 family.</text>
</comment>
<evidence type="ECO:0000313" key="4">
    <source>
        <dbReference type="EMBL" id="ARP40623.1"/>
    </source>
</evidence>
<name>A0AA34XQU5_9VIBR</name>
<dbReference type="EMBL" id="CP017917">
    <property type="protein sequence ID" value="ARP40623.1"/>
    <property type="molecule type" value="Genomic_DNA"/>
</dbReference>
<evidence type="ECO:0000313" key="5">
    <source>
        <dbReference type="Proteomes" id="UP000194136"/>
    </source>
</evidence>
<dbReference type="GO" id="GO:0045302">
    <property type="term" value="F:choloylglycine hydrolase activity"/>
    <property type="evidence" value="ECO:0007669"/>
    <property type="project" value="UniProtKB-EC"/>
</dbReference>
<dbReference type="PANTHER" id="PTHR35527">
    <property type="entry name" value="CHOLOYLGLYCINE HYDROLASE"/>
    <property type="match status" value="1"/>
</dbReference>
<organism evidence="4 5">
    <name type="scientific">Vibrio syngnathi</name>
    <dbReference type="NCBI Taxonomy" id="3034029"/>
    <lineage>
        <taxon>Bacteria</taxon>
        <taxon>Pseudomonadati</taxon>
        <taxon>Pseudomonadota</taxon>
        <taxon>Gammaproteobacteria</taxon>
        <taxon>Vibrionales</taxon>
        <taxon>Vibrionaceae</taxon>
        <taxon>Vibrio</taxon>
    </lineage>
</organism>
<dbReference type="EC" id="3.5.1.24" evidence="4"/>
<reference evidence="4 5" key="1">
    <citation type="submission" date="2016-10" db="EMBL/GenBank/DDBJ databases">
        <title>The High Quality Genome of Vibrio splendidus K08M4.</title>
        <authorList>
            <person name="Wendling C."/>
            <person name="Chibani C.M."/>
            <person name="Hertel R."/>
            <person name="Sproer C."/>
            <person name="Bunk B."/>
            <person name="Overmann J."/>
            <person name="Roth O."/>
            <person name="Liesegang H."/>
        </authorList>
    </citation>
    <scope>NUCLEOTIDE SEQUENCE [LARGE SCALE GENOMIC DNA]</scope>
    <source>
        <strain evidence="4 5">K08M4</strain>
    </source>
</reference>
<dbReference type="SUPFAM" id="SSF56235">
    <property type="entry name" value="N-terminal nucleophile aminohydrolases (Ntn hydrolases)"/>
    <property type="match status" value="1"/>
</dbReference>
<keyword evidence="5" id="KW-1185">Reference proteome</keyword>
<dbReference type="PANTHER" id="PTHR35527:SF2">
    <property type="entry name" value="HYDROLASE"/>
    <property type="match status" value="1"/>
</dbReference>
<accession>A0AA34XQU5</accession>
<dbReference type="KEGG" id="vsy:K08M4_39620"/>